<gene>
    <name evidence="12" type="primary">20213342</name>
    <name evidence="11" type="ORF">HELRODRAFT_62324</name>
</gene>
<keyword evidence="8" id="KW-0807">Transducer</keyword>
<feature type="transmembrane region" description="Helical" evidence="9">
    <location>
        <begin position="20"/>
        <end position="41"/>
    </location>
</feature>
<dbReference type="OMA" id="REDRAFK"/>
<dbReference type="PANTHER" id="PTHR24247">
    <property type="entry name" value="5-HYDROXYTRYPTAMINE RECEPTOR"/>
    <property type="match status" value="1"/>
</dbReference>
<keyword evidence="13" id="KW-1185">Reference proteome</keyword>
<dbReference type="Gene3D" id="1.20.1070.10">
    <property type="entry name" value="Rhodopsin 7-helix transmembrane proteins"/>
    <property type="match status" value="1"/>
</dbReference>
<evidence type="ECO:0000256" key="5">
    <source>
        <dbReference type="ARBA" id="ARBA00023040"/>
    </source>
</evidence>
<feature type="domain" description="G-protein coupled receptors family 1 profile" evidence="10">
    <location>
        <begin position="1"/>
        <end position="69"/>
    </location>
</feature>
<dbReference type="OrthoDB" id="10071887at2759"/>
<evidence type="ECO:0000259" key="10">
    <source>
        <dbReference type="PROSITE" id="PS50262"/>
    </source>
</evidence>
<protein>
    <recommendedName>
        <fullName evidence="10">G-protein coupled receptors family 1 profile domain-containing protein</fullName>
    </recommendedName>
</protein>
<keyword evidence="7" id="KW-0675">Receptor</keyword>
<dbReference type="eggNOG" id="KOG3656">
    <property type="taxonomic scope" value="Eukaryota"/>
</dbReference>
<dbReference type="EMBL" id="KB095811">
    <property type="protein sequence ID" value="ESO12185.1"/>
    <property type="molecule type" value="Genomic_DNA"/>
</dbReference>
<sequence length="91" mass="10877">NKQPSRREDRAFKALRTITIILGAFILCWTPWHVLALIMGFCPACINKYLYSISYWVCYTNSPINPFCYAFANQQFKKTFVRIFKLDWRRT</sequence>
<reference evidence="11 13" key="2">
    <citation type="journal article" date="2013" name="Nature">
        <title>Insights into bilaterian evolution from three spiralian genomes.</title>
        <authorList>
            <person name="Simakov O."/>
            <person name="Marletaz F."/>
            <person name="Cho S.J."/>
            <person name="Edsinger-Gonzales E."/>
            <person name="Havlak P."/>
            <person name="Hellsten U."/>
            <person name="Kuo D.H."/>
            <person name="Larsson T."/>
            <person name="Lv J."/>
            <person name="Arendt D."/>
            <person name="Savage R."/>
            <person name="Osoegawa K."/>
            <person name="de Jong P."/>
            <person name="Grimwood J."/>
            <person name="Chapman J.A."/>
            <person name="Shapiro H."/>
            <person name="Aerts A."/>
            <person name="Otillar R.P."/>
            <person name="Terry A.Y."/>
            <person name="Boore J.L."/>
            <person name="Grigoriev I.V."/>
            <person name="Lindberg D.R."/>
            <person name="Seaver E.C."/>
            <person name="Weisblat D.A."/>
            <person name="Putnam N.H."/>
            <person name="Rokhsar D.S."/>
        </authorList>
    </citation>
    <scope>NUCLEOTIDE SEQUENCE</scope>
</reference>
<name>T1FWZ4_HELRO</name>
<dbReference type="AlphaFoldDB" id="T1FWZ4"/>
<comment type="subcellular location">
    <subcellularLocation>
        <location evidence="1">Cell membrane</location>
        <topology evidence="1">Multi-pass membrane protein</topology>
    </subcellularLocation>
</comment>
<evidence type="ECO:0000313" key="12">
    <source>
        <dbReference type="EnsemblMetazoa" id="HelroP62324"/>
    </source>
</evidence>
<keyword evidence="2" id="KW-1003">Cell membrane</keyword>
<keyword evidence="4 9" id="KW-1133">Transmembrane helix</keyword>
<dbReference type="Proteomes" id="UP000015101">
    <property type="component" value="Unassembled WGS sequence"/>
</dbReference>
<dbReference type="GO" id="GO:0004930">
    <property type="term" value="F:G protein-coupled receptor activity"/>
    <property type="evidence" value="ECO:0007669"/>
    <property type="project" value="UniProtKB-KW"/>
</dbReference>
<dbReference type="PRINTS" id="PR00237">
    <property type="entry name" value="GPCRRHODOPSN"/>
</dbReference>
<evidence type="ECO:0000256" key="8">
    <source>
        <dbReference type="ARBA" id="ARBA00023224"/>
    </source>
</evidence>
<dbReference type="InParanoid" id="T1FWZ4"/>
<evidence type="ECO:0000256" key="2">
    <source>
        <dbReference type="ARBA" id="ARBA00022475"/>
    </source>
</evidence>
<evidence type="ECO:0000313" key="11">
    <source>
        <dbReference type="EMBL" id="ESO12185.1"/>
    </source>
</evidence>
<organism evidence="12 13">
    <name type="scientific">Helobdella robusta</name>
    <name type="common">Californian leech</name>
    <dbReference type="NCBI Taxonomy" id="6412"/>
    <lineage>
        <taxon>Eukaryota</taxon>
        <taxon>Metazoa</taxon>
        <taxon>Spiralia</taxon>
        <taxon>Lophotrochozoa</taxon>
        <taxon>Annelida</taxon>
        <taxon>Clitellata</taxon>
        <taxon>Hirudinea</taxon>
        <taxon>Rhynchobdellida</taxon>
        <taxon>Glossiphoniidae</taxon>
        <taxon>Helobdella</taxon>
    </lineage>
</organism>
<keyword evidence="3 9" id="KW-0812">Transmembrane</keyword>
<dbReference type="RefSeq" id="XP_009008905.1">
    <property type="nucleotide sequence ID" value="XM_009010657.1"/>
</dbReference>
<proteinExistence type="predicted"/>
<dbReference type="PANTHER" id="PTHR24247:SF191">
    <property type="entry name" value="MUSCARINIC ACETYLCHOLINE RECEPTOR, B-TYPE, ISOFORM A"/>
    <property type="match status" value="1"/>
</dbReference>
<reference evidence="13" key="1">
    <citation type="submission" date="2012-12" db="EMBL/GenBank/DDBJ databases">
        <authorList>
            <person name="Hellsten U."/>
            <person name="Grimwood J."/>
            <person name="Chapman J.A."/>
            <person name="Shapiro H."/>
            <person name="Aerts A."/>
            <person name="Otillar R.P."/>
            <person name="Terry A.Y."/>
            <person name="Boore J.L."/>
            <person name="Simakov O."/>
            <person name="Marletaz F."/>
            <person name="Cho S.-J."/>
            <person name="Edsinger-Gonzales E."/>
            <person name="Havlak P."/>
            <person name="Kuo D.-H."/>
            <person name="Larsson T."/>
            <person name="Lv J."/>
            <person name="Arendt D."/>
            <person name="Savage R."/>
            <person name="Osoegawa K."/>
            <person name="de Jong P."/>
            <person name="Lindberg D.R."/>
            <person name="Seaver E.C."/>
            <person name="Weisblat D.A."/>
            <person name="Putnam N.H."/>
            <person name="Grigoriev I.V."/>
            <person name="Rokhsar D.S."/>
        </authorList>
    </citation>
    <scope>NUCLEOTIDE SEQUENCE</scope>
</reference>
<evidence type="ECO:0000256" key="6">
    <source>
        <dbReference type="ARBA" id="ARBA00023136"/>
    </source>
</evidence>
<reference evidence="12" key="3">
    <citation type="submission" date="2015-06" db="UniProtKB">
        <authorList>
            <consortium name="EnsemblMetazoa"/>
        </authorList>
    </citation>
    <scope>IDENTIFICATION</scope>
</reference>
<evidence type="ECO:0000256" key="1">
    <source>
        <dbReference type="ARBA" id="ARBA00004651"/>
    </source>
</evidence>
<dbReference type="Pfam" id="PF00001">
    <property type="entry name" value="7tm_1"/>
    <property type="match status" value="1"/>
</dbReference>
<evidence type="ECO:0000313" key="13">
    <source>
        <dbReference type="Proteomes" id="UP000015101"/>
    </source>
</evidence>
<dbReference type="GO" id="GO:0005886">
    <property type="term" value="C:plasma membrane"/>
    <property type="evidence" value="ECO:0007669"/>
    <property type="project" value="UniProtKB-SubCell"/>
</dbReference>
<evidence type="ECO:0000256" key="3">
    <source>
        <dbReference type="ARBA" id="ARBA00022692"/>
    </source>
</evidence>
<dbReference type="CTD" id="20213342"/>
<dbReference type="PROSITE" id="PS50262">
    <property type="entry name" value="G_PROTEIN_RECEP_F1_2"/>
    <property type="match status" value="1"/>
</dbReference>
<keyword evidence="5" id="KW-0297">G-protein coupled receptor</keyword>
<dbReference type="InterPro" id="IPR017452">
    <property type="entry name" value="GPCR_Rhodpsn_7TM"/>
</dbReference>
<evidence type="ECO:0000256" key="4">
    <source>
        <dbReference type="ARBA" id="ARBA00022989"/>
    </source>
</evidence>
<dbReference type="FunFam" id="1.20.1070.10:FF:000917">
    <property type="entry name" value="Uncharacterized protein"/>
    <property type="match status" value="1"/>
</dbReference>
<keyword evidence="6 9" id="KW-0472">Membrane</keyword>
<accession>T1FWZ4</accession>
<evidence type="ECO:0000256" key="7">
    <source>
        <dbReference type="ARBA" id="ARBA00023170"/>
    </source>
</evidence>
<evidence type="ECO:0000256" key="9">
    <source>
        <dbReference type="SAM" id="Phobius"/>
    </source>
</evidence>
<dbReference type="HOGENOM" id="CLU_167791_0_1_1"/>
<dbReference type="KEGG" id="hro:HELRODRAFT_62324"/>
<dbReference type="GeneID" id="20213342"/>
<dbReference type="InterPro" id="IPR000276">
    <property type="entry name" value="GPCR_Rhodpsn"/>
</dbReference>
<dbReference type="EnsemblMetazoa" id="HelroT62324">
    <property type="protein sequence ID" value="HelroP62324"/>
    <property type="gene ID" value="HelroG62324"/>
</dbReference>
<dbReference type="SUPFAM" id="SSF81321">
    <property type="entry name" value="Family A G protein-coupled receptor-like"/>
    <property type="match status" value="1"/>
</dbReference>
<dbReference type="EMBL" id="AMQM01000097">
    <property type="status" value="NOT_ANNOTATED_CDS"/>
    <property type="molecule type" value="Genomic_DNA"/>
</dbReference>